<evidence type="ECO:0000259" key="3">
    <source>
        <dbReference type="Pfam" id="PF13464"/>
    </source>
</evidence>
<feature type="domain" description="Cytoskeleton protein RodZ-like C-terminal" evidence="3">
    <location>
        <begin position="303"/>
        <end position="368"/>
    </location>
</feature>
<dbReference type="EMBL" id="JASAYQ010000002">
    <property type="protein sequence ID" value="MDP8172217.1"/>
    <property type="molecule type" value="Genomic_DNA"/>
</dbReference>
<feature type="transmembrane region" description="Helical" evidence="2">
    <location>
        <begin position="121"/>
        <end position="142"/>
    </location>
</feature>
<feature type="compositionally biased region" description="Polar residues" evidence="1">
    <location>
        <begin position="216"/>
        <end position="225"/>
    </location>
</feature>
<dbReference type="InterPro" id="IPR050400">
    <property type="entry name" value="Bact_Cytoskel_RodZ"/>
</dbReference>
<gene>
    <name evidence="4" type="ORF">QJU93_02455</name>
</gene>
<evidence type="ECO:0000313" key="5">
    <source>
        <dbReference type="Proteomes" id="UP001236239"/>
    </source>
</evidence>
<dbReference type="AlphaFoldDB" id="A0AAJ6P022"/>
<evidence type="ECO:0000256" key="1">
    <source>
        <dbReference type="SAM" id="MobiDB-lite"/>
    </source>
</evidence>
<name>A0AAJ6P022_9PAST</name>
<dbReference type="InterPro" id="IPR025194">
    <property type="entry name" value="RodZ-like_C"/>
</dbReference>
<reference evidence="4" key="1">
    <citation type="journal article" date="2023" name="Front. Microbiol.">
        <title>Phylogeography and host specificity of Pasteurellaceae pathogenic to sea-farmed fish in the north-east Atlantic.</title>
        <authorList>
            <person name="Gulla S."/>
            <person name="Colquhoun D.J."/>
            <person name="Olsen A.B."/>
            <person name="Spilsberg B."/>
            <person name="Lagesen K."/>
            <person name="Aakesson C.P."/>
            <person name="Strom S."/>
            <person name="Manji F."/>
            <person name="Birkbeck T.H."/>
            <person name="Nilsen H.K."/>
        </authorList>
    </citation>
    <scope>NUCLEOTIDE SEQUENCE</scope>
    <source>
        <strain evidence="4">TW16_20</strain>
    </source>
</reference>
<evidence type="ECO:0000256" key="2">
    <source>
        <dbReference type="SAM" id="Phobius"/>
    </source>
</evidence>
<organism evidence="4 5">
    <name type="scientific">Phocoenobacter skyensis</name>
    <dbReference type="NCBI Taxonomy" id="97481"/>
    <lineage>
        <taxon>Bacteria</taxon>
        <taxon>Pseudomonadati</taxon>
        <taxon>Pseudomonadota</taxon>
        <taxon>Gammaproteobacteria</taxon>
        <taxon>Pasteurellales</taxon>
        <taxon>Pasteurellaceae</taxon>
        <taxon>Phocoenobacter</taxon>
    </lineage>
</organism>
<dbReference type="GO" id="GO:0003677">
    <property type="term" value="F:DNA binding"/>
    <property type="evidence" value="ECO:0007669"/>
    <property type="project" value="InterPro"/>
</dbReference>
<dbReference type="RefSeq" id="WP_306373814.1">
    <property type="nucleotide sequence ID" value="NZ_JASAYK010000002.1"/>
</dbReference>
<feature type="compositionally biased region" description="Polar residues" evidence="1">
    <location>
        <begin position="198"/>
        <end position="207"/>
    </location>
</feature>
<dbReference type="Pfam" id="PF13413">
    <property type="entry name" value="HTH_25"/>
    <property type="match status" value="1"/>
</dbReference>
<keyword evidence="2" id="KW-0812">Transmembrane</keyword>
<accession>A0AAJ6P022</accession>
<protein>
    <submittedName>
        <fullName evidence="4">DUF4115 domain-containing protein</fullName>
    </submittedName>
</protein>
<dbReference type="PANTHER" id="PTHR34475">
    <property type="match status" value="1"/>
</dbReference>
<comment type="caution">
    <text evidence="4">The sequence shown here is derived from an EMBL/GenBank/DDBJ whole genome shotgun (WGS) entry which is preliminary data.</text>
</comment>
<keyword evidence="2" id="KW-0472">Membrane</keyword>
<evidence type="ECO:0000313" key="4">
    <source>
        <dbReference type="EMBL" id="MDP8172217.1"/>
    </source>
</evidence>
<proteinExistence type="predicted"/>
<sequence length="370" mass="41538">MDGFVVLRDKTINGSDIDDKDEKSEVTLGAKLRSARETRGLSIGEVADKLRLKYLIIESFENDIFTFPDLPVAFTKGYLRSYVRFLKLPEELLLHTNCGGTKTPKLNSMHIRENPKSKCGWIKGITVLILLVAFGMTLLSWWQNYQQEQQKRDLLVSSVTELSATQESNSVAEQPVPIQNQSIEQPTQEISDKDPVTTDINSENEVSSNKDDAMNESMQKSNTETVQDEESVDVKNVSEPESKQIKEDNTSKRDVVVSESEEPKNVLLQKKASEALSQANNVKKEDSTEVIEPKNELRVEVISASSWITIYGDNEKALTSKLYKAGKVLTFDDNKNYKLVIGAPVNVKVHYKGKTIPLKLDGRVSRITLP</sequence>
<dbReference type="Pfam" id="PF13464">
    <property type="entry name" value="RodZ_C"/>
    <property type="match status" value="1"/>
</dbReference>
<feature type="compositionally biased region" description="Basic and acidic residues" evidence="1">
    <location>
        <begin position="232"/>
        <end position="258"/>
    </location>
</feature>
<dbReference type="Gene3D" id="1.10.260.40">
    <property type="entry name" value="lambda repressor-like DNA-binding domains"/>
    <property type="match status" value="1"/>
</dbReference>
<dbReference type="PANTHER" id="PTHR34475:SF1">
    <property type="entry name" value="CYTOSKELETON PROTEIN RODZ"/>
    <property type="match status" value="1"/>
</dbReference>
<feature type="compositionally biased region" description="Polar residues" evidence="1">
    <location>
        <begin position="165"/>
        <end position="189"/>
    </location>
</feature>
<feature type="region of interest" description="Disordered" evidence="1">
    <location>
        <begin position="165"/>
        <end position="258"/>
    </location>
</feature>
<keyword evidence="2" id="KW-1133">Transmembrane helix</keyword>
<dbReference type="Proteomes" id="UP001236239">
    <property type="component" value="Unassembled WGS sequence"/>
</dbReference>
<dbReference type="InterPro" id="IPR010982">
    <property type="entry name" value="Lambda_DNA-bd_dom_sf"/>
</dbReference>